<evidence type="ECO:0000256" key="2">
    <source>
        <dbReference type="ARBA" id="ARBA00022643"/>
    </source>
</evidence>
<dbReference type="PANTHER" id="PTHR43278:SF2">
    <property type="entry name" value="IRON-SULFUR FLAVOPROTEIN"/>
    <property type="match status" value="1"/>
</dbReference>
<feature type="compositionally biased region" description="Polar residues" evidence="3">
    <location>
        <begin position="92"/>
        <end position="109"/>
    </location>
</feature>
<dbReference type="EMBL" id="DYWI01000044">
    <property type="protein sequence ID" value="HJF65012.1"/>
    <property type="molecule type" value="Genomic_DNA"/>
</dbReference>
<dbReference type="InterPro" id="IPR051796">
    <property type="entry name" value="ISF_SsuE-like"/>
</dbReference>
<protein>
    <submittedName>
        <fullName evidence="5">NAD(P)H-dependent oxidoreductase</fullName>
    </submittedName>
</protein>
<keyword evidence="2" id="KW-0288">FMN</keyword>
<dbReference type="InterPro" id="IPR029039">
    <property type="entry name" value="Flavoprotein-like_sf"/>
</dbReference>
<dbReference type="AlphaFoldDB" id="A0A9D3A0V0"/>
<dbReference type="Pfam" id="PF03358">
    <property type="entry name" value="FMN_red"/>
    <property type="match status" value="1"/>
</dbReference>
<evidence type="ECO:0000259" key="4">
    <source>
        <dbReference type="Pfam" id="PF03358"/>
    </source>
</evidence>
<dbReference type="GO" id="GO:0016491">
    <property type="term" value="F:oxidoreductase activity"/>
    <property type="evidence" value="ECO:0007669"/>
    <property type="project" value="InterPro"/>
</dbReference>
<gene>
    <name evidence="5" type="ORF">K8U77_02695</name>
</gene>
<feature type="domain" description="NADPH-dependent FMN reductase-like" evidence="4">
    <location>
        <begin position="129"/>
        <end position="177"/>
    </location>
</feature>
<keyword evidence="1" id="KW-0285">Flavoprotein</keyword>
<dbReference type="InterPro" id="IPR005025">
    <property type="entry name" value="FMN_Rdtase-like_dom"/>
</dbReference>
<dbReference type="PANTHER" id="PTHR43278">
    <property type="entry name" value="NAD(P)H-DEPENDENT FMN-CONTAINING OXIDOREDUCTASE YWQN-RELATED"/>
    <property type="match status" value="1"/>
</dbReference>
<sequence>MKNVLIITGSPRRRGVCARYAEELAESLRGMDVRVGQWNMAESSVAGCNGCEACRRRFAVLANSERTDAAGESDGQLGIHSAPAHEARGASRSGQFGSSDSPSLTFQRPTGNDLVVIDRPIGARVSGYCIIRDDMQKLYTMLDAAEEVHVVCPVYFAGPPGQFKCVLDRLQPYWELRRGPHALPGAADAPKRPVTLHIIGAGGDPFGFAPLETVIRSSFGAAGFRVSEVIDRVGWGQPESESEKQTFPALSEGE</sequence>
<evidence type="ECO:0000256" key="3">
    <source>
        <dbReference type="SAM" id="MobiDB-lite"/>
    </source>
</evidence>
<dbReference type="Proteomes" id="UP000786989">
    <property type="component" value="Unassembled WGS sequence"/>
</dbReference>
<evidence type="ECO:0000313" key="6">
    <source>
        <dbReference type="Proteomes" id="UP000786989"/>
    </source>
</evidence>
<evidence type="ECO:0000313" key="5">
    <source>
        <dbReference type="EMBL" id="HJF65012.1"/>
    </source>
</evidence>
<reference evidence="5" key="2">
    <citation type="submission" date="2021-09" db="EMBL/GenBank/DDBJ databases">
        <authorList>
            <person name="Gilroy R."/>
        </authorList>
    </citation>
    <scope>NUCLEOTIDE SEQUENCE</scope>
    <source>
        <strain evidence="5">ChiGjej6B6-11269</strain>
    </source>
</reference>
<name>A0A9D3A0V0_9ACTN</name>
<comment type="caution">
    <text evidence="5">The sequence shown here is derived from an EMBL/GenBank/DDBJ whole genome shotgun (WGS) entry which is preliminary data.</text>
</comment>
<feature type="region of interest" description="Disordered" evidence="3">
    <location>
        <begin position="88"/>
        <end position="109"/>
    </location>
</feature>
<organism evidence="5 6">
    <name type="scientific">Slackia equolifaciens</name>
    <dbReference type="NCBI Taxonomy" id="498718"/>
    <lineage>
        <taxon>Bacteria</taxon>
        <taxon>Bacillati</taxon>
        <taxon>Actinomycetota</taxon>
        <taxon>Coriobacteriia</taxon>
        <taxon>Eggerthellales</taxon>
        <taxon>Eggerthellaceae</taxon>
        <taxon>Slackia</taxon>
    </lineage>
</organism>
<evidence type="ECO:0000256" key="1">
    <source>
        <dbReference type="ARBA" id="ARBA00022630"/>
    </source>
</evidence>
<reference evidence="5" key="1">
    <citation type="journal article" date="2021" name="PeerJ">
        <title>Extensive microbial diversity within the chicken gut microbiome revealed by metagenomics and culture.</title>
        <authorList>
            <person name="Gilroy R."/>
            <person name="Ravi A."/>
            <person name="Getino M."/>
            <person name="Pursley I."/>
            <person name="Horton D.L."/>
            <person name="Alikhan N.F."/>
            <person name="Baker D."/>
            <person name="Gharbi K."/>
            <person name="Hall N."/>
            <person name="Watson M."/>
            <person name="Adriaenssens E.M."/>
            <person name="Foster-Nyarko E."/>
            <person name="Jarju S."/>
            <person name="Secka A."/>
            <person name="Antonio M."/>
            <person name="Oren A."/>
            <person name="Chaudhuri R.R."/>
            <person name="La Ragione R."/>
            <person name="Hildebrand F."/>
            <person name="Pallen M.J."/>
        </authorList>
    </citation>
    <scope>NUCLEOTIDE SEQUENCE</scope>
    <source>
        <strain evidence="5">ChiGjej6B6-11269</strain>
    </source>
</reference>
<dbReference type="SUPFAM" id="SSF52218">
    <property type="entry name" value="Flavoproteins"/>
    <property type="match status" value="1"/>
</dbReference>
<dbReference type="Gene3D" id="3.40.50.360">
    <property type="match status" value="2"/>
</dbReference>
<proteinExistence type="predicted"/>
<accession>A0A9D3A0V0</accession>